<organism evidence="2 3">
    <name type="scientific">Geodermatophilus maliterrae</name>
    <dbReference type="NCBI Taxonomy" id="3162531"/>
    <lineage>
        <taxon>Bacteria</taxon>
        <taxon>Bacillati</taxon>
        <taxon>Actinomycetota</taxon>
        <taxon>Actinomycetes</taxon>
        <taxon>Geodermatophilales</taxon>
        <taxon>Geodermatophilaceae</taxon>
        <taxon>Geodermatophilus</taxon>
    </lineage>
</organism>
<dbReference type="EMBL" id="JBFNXQ010000026">
    <property type="protein sequence ID" value="MEX5718772.1"/>
    <property type="molecule type" value="Genomic_DNA"/>
</dbReference>
<dbReference type="PANTHER" id="PTHR43798">
    <property type="entry name" value="MONOACYLGLYCEROL LIPASE"/>
    <property type="match status" value="1"/>
</dbReference>
<dbReference type="Pfam" id="PF12697">
    <property type="entry name" value="Abhydrolase_6"/>
    <property type="match status" value="1"/>
</dbReference>
<proteinExistence type="predicted"/>
<keyword evidence="2" id="KW-0378">Hydrolase</keyword>
<gene>
    <name evidence="2" type="ORF">ABQ292_10410</name>
</gene>
<accession>A0ABV3XE44</accession>
<dbReference type="InterPro" id="IPR000073">
    <property type="entry name" value="AB_hydrolase_1"/>
</dbReference>
<dbReference type="PANTHER" id="PTHR43798:SF33">
    <property type="entry name" value="HYDROLASE, PUTATIVE (AFU_ORTHOLOGUE AFUA_2G14860)-RELATED"/>
    <property type="match status" value="1"/>
</dbReference>
<evidence type="ECO:0000313" key="3">
    <source>
        <dbReference type="Proteomes" id="UP001560045"/>
    </source>
</evidence>
<sequence>MDIGGGRELFLECMGEGAPTVILESGIHDSSEYWTVSQLLTPAVGPPVMQALAKTNRVCRYDRPGTVVPGEPRAITDRSTPVPMPRTAGDSVADLHALLQAAEVPGPYVIVAHSWGGMIGQLYARTHPEEVAGLVLVDAFAPALRDLLADKWEAYIEVVNDPPGETLSAQEDYEKFDIDASVDQVLGAPPLPDIPLVVMSKTAPFPDFPSDAGMTTADLEAVWPVAQETLVDLLPNTPHQIATGSIHYIQVTEPDLVTSAARLVMSRAAGTPDG</sequence>
<evidence type="ECO:0000259" key="1">
    <source>
        <dbReference type="Pfam" id="PF12697"/>
    </source>
</evidence>
<dbReference type="SUPFAM" id="SSF53474">
    <property type="entry name" value="alpha/beta-Hydrolases"/>
    <property type="match status" value="1"/>
</dbReference>
<dbReference type="InterPro" id="IPR029058">
    <property type="entry name" value="AB_hydrolase_fold"/>
</dbReference>
<reference evidence="2 3" key="1">
    <citation type="submission" date="2024-06" db="EMBL/GenBank/DDBJ databases">
        <title>Draft genome sequence of Geodermatophilus badlandi, a novel member of the Geodermatophilaceae isolated from badland sedimentary rocks in the Red desert, Wyoming, USA.</title>
        <authorList>
            <person name="Ben Tekaya S."/>
            <person name="Nouioui I."/>
            <person name="Flores G.M."/>
            <person name="Shaal M.N."/>
            <person name="Bredoire F."/>
            <person name="Basile F."/>
            <person name="Van Diepen L."/>
            <person name="Ward N.L."/>
        </authorList>
    </citation>
    <scope>NUCLEOTIDE SEQUENCE [LARGE SCALE GENOMIC DNA]</scope>
    <source>
        <strain evidence="2 3">WL48A</strain>
    </source>
</reference>
<dbReference type="InterPro" id="IPR050266">
    <property type="entry name" value="AB_hydrolase_sf"/>
</dbReference>
<dbReference type="Proteomes" id="UP001560045">
    <property type="component" value="Unassembled WGS sequence"/>
</dbReference>
<dbReference type="RefSeq" id="WP_369205959.1">
    <property type="nucleotide sequence ID" value="NZ_JBFNXQ010000026.1"/>
</dbReference>
<dbReference type="GO" id="GO:0016787">
    <property type="term" value="F:hydrolase activity"/>
    <property type="evidence" value="ECO:0007669"/>
    <property type="project" value="UniProtKB-KW"/>
</dbReference>
<name>A0ABV3XE44_9ACTN</name>
<comment type="caution">
    <text evidence="2">The sequence shown here is derived from an EMBL/GenBank/DDBJ whole genome shotgun (WGS) entry which is preliminary data.</text>
</comment>
<evidence type="ECO:0000313" key="2">
    <source>
        <dbReference type="EMBL" id="MEX5718772.1"/>
    </source>
</evidence>
<feature type="domain" description="AB hydrolase-1" evidence="1">
    <location>
        <begin position="26"/>
        <end position="228"/>
    </location>
</feature>
<dbReference type="Gene3D" id="3.40.50.1820">
    <property type="entry name" value="alpha/beta hydrolase"/>
    <property type="match status" value="1"/>
</dbReference>
<protein>
    <submittedName>
        <fullName evidence="2">Alpha/beta fold hydrolase</fullName>
    </submittedName>
</protein>
<keyword evidence="3" id="KW-1185">Reference proteome</keyword>